<dbReference type="PANTHER" id="PTHR10938">
    <property type="entry name" value="TRANSLATION INITIATION FACTOR IF-3"/>
    <property type="match status" value="1"/>
</dbReference>
<evidence type="ECO:0000313" key="5">
    <source>
        <dbReference type="Proteomes" id="UP000053477"/>
    </source>
</evidence>
<dbReference type="SUPFAM" id="SSF55200">
    <property type="entry name" value="Translation initiation factor IF3, C-terminal domain"/>
    <property type="match status" value="1"/>
</dbReference>
<dbReference type="GO" id="GO:0070124">
    <property type="term" value="P:mitochondrial translational initiation"/>
    <property type="evidence" value="ECO:0007669"/>
    <property type="project" value="TreeGrafter"/>
</dbReference>
<proteinExistence type="inferred from homology"/>
<dbReference type="PANTHER" id="PTHR10938:SF0">
    <property type="entry name" value="TRANSLATION INITIATION FACTOR IF-3, MITOCHONDRIAL"/>
    <property type="match status" value="1"/>
</dbReference>
<dbReference type="AlphaFoldDB" id="A0A0H2REG7"/>
<evidence type="ECO:0000256" key="3">
    <source>
        <dbReference type="ARBA" id="ARBA00022917"/>
    </source>
</evidence>
<keyword evidence="3" id="KW-0648">Protein biosynthesis</keyword>
<dbReference type="OrthoDB" id="21573at2759"/>
<dbReference type="InterPro" id="IPR036788">
    <property type="entry name" value="T_IF-3_C_sf"/>
</dbReference>
<dbReference type="GO" id="GO:0005739">
    <property type="term" value="C:mitochondrion"/>
    <property type="evidence" value="ECO:0007669"/>
    <property type="project" value="TreeGrafter"/>
</dbReference>
<dbReference type="GO" id="GO:0032790">
    <property type="term" value="P:ribosome disassembly"/>
    <property type="evidence" value="ECO:0007669"/>
    <property type="project" value="TreeGrafter"/>
</dbReference>
<evidence type="ECO:0000256" key="2">
    <source>
        <dbReference type="ARBA" id="ARBA00022540"/>
    </source>
</evidence>
<comment type="similarity">
    <text evidence="1">Belongs to the IF-3 family.</text>
</comment>
<evidence type="ECO:0000313" key="4">
    <source>
        <dbReference type="EMBL" id="KLO09927.1"/>
    </source>
</evidence>
<evidence type="ECO:0008006" key="6">
    <source>
        <dbReference type="Google" id="ProtNLM"/>
    </source>
</evidence>
<sequence length="225" mass="25686">MFAVSAFARTQCARSLPSFVTGSSSSVHAPFKYARNSSIGLTRSYKKATNPKYTKPLRNSEIKFATVQLVNQETHRLDPSRPFAELLDSIDLKHEYVELVSNDPPIVKIINRREANAARKEVKERMRMQPRNEMKEVQMTWGVAAADLDHKLKKAEEELERGNRVSLVFAPRSKRPIPKPQELQAFLDEVAEKVSTFGRESQPRTLEKNVAVMYLNALKREKSTE</sequence>
<dbReference type="Gene3D" id="3.30.110.10">
    <property type="entry name" value="Translation initiation factor 3 (IF-3), C-terminal domain"/>
    <property type="match status" value="1"/>
</dbReference>
<dbReference type="GO" id="GO:0003743">
    <property type="term" value="F:translation initiation factor activity"/>
    <property type="evidence" value="ECO:0007669"/>
    <property type="project" value="UniProtKB-KW"/>
</dbReference>
<reference evidence="4 5" key="1">
    <citation type="submission" date="2015-04" db="EMBL/GenBank/DDBJ databases">
        <title>Complete genome sequence of Schizopora paradoxa KUC8140, a cosmopolitan wood degrader in East Asia.</title>
        <authorList>
            <consortium name="DOE Joint Genome Institute"/>
            <person name="Min B."/>
            <person name="Park H."/>
            <person name="Jang Y."/>
            <person name="Kim J.-J."/>
            <person name="Kim K.H."/>
            <person name="Pangilinan J."/>
            <person name="Lipzen A."/>
            <person name="Riley R."/>
            <person name="Grigoriev I.V."/>
            <person name="Spatafora J.W."/>
            <person name="Choi I.-G."/>
        </authorList>
    </citation>
    <scope>NUCLEOTIDE SEQUENCE [LARGE SCALE GENOMIC DNA]</scope>
    <source>
        <strain evidence="4 5">KUC8140</strain>
    </source>
</reference>
<dbReference type="InParanoid" id="A0A0H2REG7"/>
<dbReference type="Proteomes" id="UP000053477">
    <property type="component" value="Unassembled WGS sequence"/>
</dbReference>
<evidence type="ECO:0000256" key="1">
    <source>
        <dbReference type="ARBA" id="ARBA00005439"/>
    </source>
</evidence>
<name>A0A0H2REG7_9AGAM</name>
<gene>
    <name evidence="4" type="ORF">SCHPADRAFT_999941</name>
</gene>
<dbReference type="InterPro" id="IPR001288">
    <property type="entry name" value="Translation_initiation_fac_3"/>
</dbReference>
<protein>
    <recommendedName>
        <fullName evidence="6">Translation initiation factor 3 N-terminal domain-containing protein</fullName>
    </recommendedName>
</protein>
<keyword evidence="2" id="KW-0396">Initiation factor</keyword>
<organism evidence="4 5">
    <name type="scientific">Schizopora paradoxa</name>
    <dbReference type="NCBI Taxonomy" id="27342"/>
    <lineage>
        <taxon>Eukaryota</taxon>
        <taxon>Fungi</taxon>
        <taxon>Dikarya</taxon>
        <taxon>Basidiomycota</taxon>
        <taxon>Agaricomycotina</taxon>
        <taxon>Agaricomycetes</taxon>
        <taxon>Hymenochaetales</taxon>
        <taxon>Schizoporaceae</taxon>
        <taxon>Schizopora</taxon>
    </lineage>
</organism>
<accession>A0A0H2REG7</accession>
<dbReference type="GO" id="GO:0043022">
    <property type="term" value="F:ribosome binding"/>
    <property type="evidence" value="ECO:0007669"/>
    <property type="project" value="TreeGrafter"/>
</dbReference>
<dbReference type="FunCoup" id="A0A0H2REG7">
    <property type="interactions" value="165"/>
</dbReference>
<dbReference type="STRING" id="27342.A0A0H2REG7"/>
<dbReference type="EMBL" id="KQ086041">
    <property type="protein sequence ID" value="KLO09927.1"/>
    <property type="molecule type" value="Genomic_DNA"/>
</dbReference>
<keyword evidence="5" id="KW-1185">Reference proteome</keyword>